<sequence>MATSYFIVNRELSADGQRLTVQFDGLGVNLTMVPLDTNNTRQHWSISPDGPSTIVLRDSPDVQALPSQGFVIGGKQESSHLWTFNTNPPGPGGLAIEDSGEAIWGVETAGIQQVILGEDTGHFTQRWILQPVVEPLPK</sequence>
<dbReference type="SUPFAM" id="SSF50370">
    <property type="entry name" value="Ricin B-like lectins"/>
    <property type="match status" value="1"/>
</dbReference>
<evidence type="ECO:0000259" key="1">
    <source>
        <dbReference type="Pfam" id="PF21595"/>
    </source>
</evidence>
<comment type="caution">
    <text evidence="2">The sequence shown here is derived from an EMBL/GenBank/DDBJ whole genome shotgun (WGS) entry which is preliminary data.</text>
</comment>
<organism evidence="2 3">
    <name type="scientific">Hydnum rufescens UP504</name>
    <dbReference type="NCBI Taxonomy" id="1448309"/>
    <lineage>
        <taxon>Eukaryota</taxon>
        <taxon>Fungi</taxon>
        <taxon>Dikarya</taxon>
        <taxon>Basidiomycota</taxon>
        <taxon>Agaricomycotina</taxon>
        <taxon>Agaricomycetes</taxon>
        <taxon>Cantharellales</taxon>
        <taxon>Hydnaceae</taxon>
        <taxon>Hydnum</taxon>
    </lineage>
</organism>
<dbReference type="Proteomes" id="UP000886523">
    <property type="component" value="Unassembled WGS sequence"/>
</dbReference>
<reference evidence="2" key="1">
    <citation type="journal article" date="2020" name="Nat. Commun.">
        <title>Large-scale genome sequencing of mycorrhizal fungi provides insights into the early evolution of symbiotic traits.</title>
        <authorList>
            <person name="Miyauchi S."/>
            <person name="Kiss E."/>
            <person name="Kuo A."/>
            <person name="Drula E."/>
            <person name="Kohler A."/>
            <person name="Sanchez-Garcia M."/>
            <person name="Morin E."/>
            <person name="Andreopoulos B."/>
            <person name="Barry K.W."/>
            <person name="Bonito G."/>
            <person name="Buee M."/>
            <person name="Carver A."/>
            <person name="Chen C."/>
            <person name="Cichocki N."/>
            <person name="Clum A."/>
            <person name="Culley D."/>
            <person name="Crous P.W."/>
            <person name="Fauchery L."/>
            <person name="Girlanda M."/>
            <person name="Hayes R.D."/>
            <person name="Keri Z."/>
            <person name="LaButti K."/>
            <person name="Lipzen A."/>
            <person name="Lombard V."/>
            <person name="Magnuson J."/>
            <person name="Maillard F."/>
            <person name="Murat C."/>
            <person name="Nolan M."/>
            <person name="Ohm R.A."/>
            <person name="Pangilinan J."/>
            <person name="Pereira M.F."/>
            <person name="Perotto S."/>
            <person name="Peter M."/>
            <person name="Pfister S."/>
            <person name="Riley R."/>
            <person name="Sitrit Y."/>
            <person name="Stielow J.B."/>
            <person name="Szollosi G."/>
            <person name="Zifcakova L."/>
            <person name="Stursova M."/>
            <person name="Spatafora J.W."/>
            <person name="Tedersoo L."/>
            <person name="Vaario L.M."/>
            <person name="Yamada A."/>
            <person name="Yan M."/>
            <person name="Wang P."/>
            <person name="Xu J."/>
            <person name="Bruns T."/>
            <person name="Baldrian P."/>
            <person name="Vilgalys R."/>
            <person name="Dunand C."/>
            <person name="Henrissat B."/>
            <person name="Grigoriev I.V."/>
            <person name="Hibbett D."/>
            <person name="Nagy L.G."/>
            <person name="Martin F.M."/>
        </authorList>
    </citation>
    <scope>NUCLEOTIDE SEQUENCE</scope>
    <source>
        <strain evidence="2">UP504</strain>
    </source>
</reference>
<accession>A0A9P6AU88</accession>
<dbReference type="Pfam" id="PF21595">
    <property type="entry name" value="CCL2-like"/>
    <property type="match status" value="1"/>
</dbReference>
<dbReference type="EMBL" id="MU128991">
    <property type="protein sequence ID" value="KAF9512073.1"/>
    <property type="molecule type" value="Genomic_DNA"/>
</dbReference>
<feature type="domain" description="CCL2-like lectin" evidence="1">
    <location>
        <begin position="4"/>
        <end position="127"/>
    </location>
</feature>
<proteinExistence type="predicted"/>
<dbReference type="AlphaFoldDB" id="A0A9P6AU88"/>
<dbReference type="InterPro" id="IPR035992">
    <property type="entry name" value="Ricin_B-like_lectins"/>
</dbReference>
<name>A0A9P6AU88_9AGAM</name>
<keyword evidence="3" id="KW-1185">Reference proteome</keyword>
<dbReference type="Gene3D" id="2.80.10.50">
    <property type="match status" value="1"/>
</dbReference>
<dbReference type="InterPro" id="IPR048746">
    <property type="entry name" value="CCL2-like_lectin"/>
</dbReference>
<evidence type="ECO:0000313" key="3">
    <source>
        <dbReference type="Proteomes" id="UP000886523"/>
    </source>
</evidence>
<dbReference type="OrthoDB" id="3210653at2759"/>
<evidence type="ECO:0000313" key="2">
    <source>
        <dbReference type="EMBL" id="KAF9512073.1"/>
    </source>
</evidence>
<protein>
    <recommendedName>
        <fullName evidence="1">CCL2-like lectin domain-containing protein</fullName>
    </recommendedName>
</protein>
<gene>
    <name evidence="2" type="ORF">BS47DRAFT_1345871</name>
</gene>